<comment type="function">
    <text evidence="1">Ornithine decarboxylase (ODC) antizyme protein that negatively regulates ODC activity and intracellular polyamine biosynthesis in response to increased intracellular polyamine levels. Binds to ODC monomers, inhibiting the assembly of the functional ODC homodimer, and targets the monomers for ubiquitin-independent proteolytic destruction by the 26S proteasome.</text>
</comment>
<evidence type="ECO:0000256" key="2">
    <source>
        <dbReference type="ARBA" id="ARBA00008796"/>
    </source>
</evidence>
<comment type="subunit">
    <text evidence="3">Interacts with ODC and thereby sterically blocks ODC homodimerization.</text>
</comment>
<proteinExistence type="inferred from homology"/>
<accession>A0ABQ0M2W3</accession>
<dbReference type="Gene3D" id="3.30.1370.110">
    <property type="match status" value="1"/>
</dbReference>
<dbReference type="Gene3D" id="3.40.630.60">
    <property type="match status" value="1"/>
</dbReference>
<keyword evidence="6" id="KW-0812">Transmembrane</keyword>
<protein>
    <recommendedName>
        <fullName evidence="7">Smr domain-containing protein</fullName>
    </recommendedName>
</protein>
<dbReference type="InterPro" id="IPR002993">
    <property type="entry name" value="ODC_AZ"/>
</dbReference>
<keyword evidence="9" id="KW-1185">Reference proteome</keyword>
<organism evidence="8 9">
    <name type="scientific">Mycena chlorophos</name>
    <name type="common">Agaric fungus</name>
    <name type="synonym">Agaricus chlorophos</name>
    <dbReference type="NCBI Taxonomy" id="658473"/>
    <lineage>
        <taxon>Eukaryota</taxon>
        <taxon>Fungi</taxon>
        <taxon>Dikarya</taxon>
        <taxon>Basidiomycota</taxon>
        <taxon>Agaricomycotina</taxon>
        <taxon>Agaricomycetes</taxon>
        <taxon>Agaricomycetidae</taxon>
        <taxon>Agaricales</taxon>
        <taxon>Marasmiineae</taxon>
        <taxon>Mycenaceae</taxon>
        <taxon>Mycena</taxon>
    </lineage>
</organism>
<keyword evidence="4" id="KW-0688">Ribosomal frameshifting</keyword>
<feature type="region of interest" description="Disordered" evidence="5">
    <location>
        <begin position="795"/>
        <end position="827"/>
    </location>
</feature>
<evidence type="ECO:0000313" key="8">
    <source>
        <dbReference type="EMBL" id="GAT57625.1"/>
    </source>
</evidence>
<evidence type="ECO:0000256" key="1">
    <source>
        <dbReference type="ARBA" id="ARBA00002307"/>
    </source>
</evidence>
<feature type="compositionally biased region" description="Basic and acidic residues" evidence="5">
    <location>
        <begin position="230"/>
        <end position="248"/>
    </location>
</feature>
<feature type="transmembrane region" description="Helical" evidence="6">
    <location>
        <begin position="704"/>
        <end position="727"/>
    </location>
</feature>
<evidence type="ECO:0000256" key="4">
    <source>
        <dbReference type="ARBA" id="ARBA00022758"/>
    </source>
</evidence>
<comment type="similarity">
    <text evidence="2">Belongs to the ODC antizyme family.</text>
</comment>
<evidence type="ECO:0000256" key="6">
    <source>
        <dbReference type="SAM" id="Phobius"/>
    </source>
</evidence>
<dbReference type="Pfam" id="PF01713">
    <property type="entry name" value="Smr"/>
    <property type="match status" value="1"/>
</dbReference>
<feature type="domain" description="Smr" evidence="7">
    <location>
        <begin position="344"/>
        <end position="420"/>
    </location>
</feature>
<name>A0ABQ0M2W3_MYCCL</name>
<feature type="region of interest" description="Disordered" evidence="5">
    <location>
        <begin position="192"/>
        <end position="266"/>
    </location>
</feature>
<dbReference type="SUPFAM" id="SSF55729">
    <property type="entry name" value="Acyl-CoA N-acyltransferases (Nat)"/>
    <property type="match status" value="1"/>
</dbReference>
<dbReference type="InterPro" id="IPR013899">
    <property type="entry name" value="DUF1771"/>
</dbReference>
<evidence type="ECO:0000313" key="9">
    <source>
        <dbReference type="Proteomes" id="UP000815677"/>
    </source>
</evidence>
<gene>
    <name evidence="8" type="ORF">MCHLO_14136</name>
</gene>
<dbReference type="PANTHER" id="PTHR47417">
    <property type="entry name" value="SMR DOMAIN-CONTAINING PROTEIN YPL199C"/>
    <property type="match status" value="1"/>
</dbReference>
<dbReference type="EMBL" id="DF849506">
    <property type="protein sequence ID" value="GAT57625.1"/>
    <property type="molecule type" value="Genomic_DNA"/>
</dbReference>
<dbReference type="Pfam" id="PF08590">
    <property type="entry name" value="DUF1771"/>
    <property type="match status" value="1"/>
</dbReference>
<dbReference type="Proteomes" id="UP000815677">
    <property type="component" value="Unassembled WGS sequence"/>
</dbReference>
<evidence type="ECO:0000256" key="3">
    <source>
        <dbReference type="ARBA" id="ARBA00011486"/>
    </source>
</evidence>
<dbReference type="InterPro" id="IPR016181">
    <property type="entry name" value="Acyl_CoA_acyltransferase"/>
</dbReference>
<dbReference type="Pfam" id="PF02100">
    <property type="entry name" value="ODC_AZ"/>
    <property type="match status" value="1"/>
</dbReference>
<reference evidence="8" key="1">
    <citation type="submission" date="2014-09" db="EMBL/GenBank/DDBJ databases">
        <title>Genome sequence of the luminous mushroom Mycena chlorophos for searching fungal bioluminescence genes.</title>
        <authorList>
            <person name="Tanaka Y."/>
            <person name="Kasuga D."/>
            <person name="Oba Y."/>
            <person name="Hase S."/>
            <person name="Sato K."/>
            <person name="Oba Y."/>
            <person name="Sakakibara Y."/>
        </authorList>
    </citation>
    <scope>NUCLEOTIDE SEQUENCE</scope>
</reference>
<dbReference type="InterPro" id="IPR053020">
    <property type="entry name" value="Smr_domain_protein"/>
</dbReference>
<sequence>MAMSNLLKRSIRPTNGRQAVGDGAAFTDNEPSVLAKCPPDRGSSDCVTGSPASIPIPRSHLPSPSSDISTPPLTPDNASPPAAFTSKRHNDALDFLMTVFPHNGLSVLPHSQSVAISAPNLGTAFEGVVLSLPGTSKTLYVDGKSAQSVSIRESIVALLDLADESLGCSALVIVLERSSPALGNILHSLISQPEDSNKTFQARPPQQEPPKPQEPLTPPKPHPKHKPRHEQKPVELVPSKEQHVEGPKPPKSPPTRPHGNLHANQANQHDSRYMAMRAEANKEGDAMAQCFSQSHEAYDRGDGALAKELSNKGKEHQANMNRINEQAANWIFIENNKDSQPGEVDLHGLYVREAIDRTDRAIEDAKRNGDRELRLIVGKGLHSQGHVAKLKPAIEELMQKWDRGRDISGARANTLILDIGWRRSWMSTTRVCWWSRLEGREEAGLVPRKLRADCRERTRAASSCSHLVTSLFPPAMIPLTLVFLSYSVLVNAGSANKGDNCSQSDNRLQAGTYQFFSDCNSVTYCAANGTCLLRGCRKDEFPFGYQTGASVPPKCDLGQFCPDEMDACQPLLAVGSPCQLNRDDECEAPPNFADLRDATNRGRNFNGSVCLNNVCMWANKTAGQSCTVENTPYIAYGLTGEFIDIVSRGDCVLGYYCDSVSKQCLQEKAFGVSCTADKECSSWNCLSSGSCGIDTTLPNHVGTWVYAVVAVGIVGGIFGTLFGLFVLHRRQRDTEREKRLQYWREQNAFHQNLLQMRQVSLPGNGANSVRSTMYSRDGLPSDEAPILQHAAPKGSGLRNYLADDSSEYDDGMMMQPTPTRRADPGRF</sequence>
<dbReference type="InterPro" id="IPR036063">
    <property type="entry name" value="Smr_dom_sf"/>
</dbReference>
<feature type="compositionally biased region" description="Polar residues" evidence="5">
    <location>
        <begin position="62"/>
        <end position="71"/>
    </location>
</feature>
<evidence type="ECO:0000259" key="7">
    <source>
        <dbReference type="PROSITE" id="PS50828"/>
    </source>
</evidence>
<dbReference type="SMART" id="SM00463">
    <property type="entry name" value="SMR"/>
    <property type="match status" value="1"/>
</dbReference>
<dbReference type="PROSITE" id="PS50828">
    <property type="entry name" value="SMR"/>
    <property type="match status" value="1"/>
</dbReference>
<keyword evidence="6" id="KW-1133">Transmembrane helix</keyword>
<evidence type="ECO:0000256" key="5">
    <source>
        <dbReference type="SAM" id="MobiDB-lite"/>
    </source>
</evidence>
<feature type="compositionally biased region" description="Pro residues" evidence="5">
    <location>
        <begin position="206"/>
        <end position="220"/>
    </location>
</feature>
<dbReference type="InterPro" id="IPR002625">
    <property type="entry name" value="Smr_dom"/>
</dbReference>
<feature type="region of interest" description="Disordered" evidence="5">
    <location>
        <begin position="1"/>
        <end position="85"/>
    </location>
</feature>
<dbReference type="SUPFAM" id="SSF160443">
    <property type="entry name" value="SMR domain-like"/>
    <property type="match status" value="1"/>
</dbReference>
<dbReference type="PANTHER" id="PTHR47417:SF1">
    <property type="entry name" value="SMR DOMAIN-CONTAINING PROTEIN YPL199C"/>
    <property type="match status" value="1"/>
</dbReference>
<dbReference type="InterPro" id="IPR038581">
    <property type="entry name" value="ODC_AZ_sf"/>
</dbReference>
<dbReference type="SMART" id="SM01162">
    <property type="entry name" value="DUF1771"/>
    <property type="match status" value="1"/>
</dbReference>
<keyword evidence="6" id="KW-0472">Membrane</keyword>